<proteinExistence type="predicted"/>
<dbReference type="OrthoDB" id="9762238at2"/>
<dbReference type="RefSeq" id="WP_055462210.1">
    <property type="nucleotide sequence ID" value="NZ_CYHG01000003.1"/>
</dbReference>
<gene>
    <name evidence="2" type="ORF">Ga0061065_10389</name>
</gene>
<evidence type="ECO:0000313" key="2">
    <source>
        <dbReference type="EMBL" id="CUB03240.1"/>
    </source>
</evidence>
<keyword evidence="3" id="KW-1185">Reference proteome</keyword>
<dbReference type="InterPro" id="IPR025263">
    <property type="entry name" value="YhdP_central"/>
</dbReference>
<dbReference type="Proteomes" id="UP000182769">
    <property type="component" value="Unassembled WGS sequence"/>
</dbReference>
<dbReference type="AlphaFoldDB" id="A0A0K6IJF7"/>
<name>A0A0K6IJF7_9GAMM</name>
<accession>A0A0K6IJF7</accession>
<dbReference type="EMBL" id="CYHG01000003">
    <property type="protein sequence ID" value="CUB03240.1"/>
    <property type="molecule type" value="Genomic_DNA"/>
</dbReference>
<feature type="domain" description="YhdP central" evidence="1">
    <location>
        <begin position="4"/>
        <end position="1269"/>
    </location>
</feature>
<dbReference type="Pfam" id="PF13116">
    <property type="entry name" value="YhdP"/>
    <property type="match status" value="1"/>
</dbReference>
<dbReference type="PANTHER" id="PTHR38690:SF1">
    <property type="entry name" value="PROTEASE"/>
    <property type="match status" value="1"/>
</dbReference>
<dbReference type="PANTHER" id="PTHR38690">
    <property type="entry name" value="PROTEASE-RELATED"/>
    <property type="match status" value="1"/>
</dbReference>
<protein>
    <submittedName>
        <fullName evidence="2">TIGR02099 family protein</fullName>
    </submittedName>
</protein>
<organism evidence="2 3">
    <name type="scientific">Marinomonas fungiae</name>
    <dbReference type="NCBI Taxonomy" id="1137284"/>
    <lineage>
        <taxon>Bacteria</taxon>
        <taxon>Pseudomonadati</taxon>
        <taxon>Pseudomonadota</taxon>
        <taxon>Gammaproteobacteria</taxon>
        <taxon>Oceanospirillales</taxon>
        <taxon>Oceanospirillaceae</taxon>
        <taxon>Marinomonas</taxon>
    </lineage>
</organism>
<evidence type="ECO:0000259" key="1">
    <source>
        <dbReference type="Pfam" id="PF13116"/>
    </source>
</evidence>
<reference evidence="3" key="1">
    <citation type="submission" date="2015-08" db="EMBL/GenBank/DDBJ databases">
        <authorList>
            <person name="Varghese N."/>
        </authorList>
    </citation>
    <scope>NUCLEOTIDE SEQUENCE [LARGE SCALE GENOMIC DNA]</scope>
    <source>
        <strain evidence="3">JCM 18476</strain>
    </source>
</reference>
<evidence type="ECO:0000313" key="3">
    <source>
        <dbReference type="Proteomes" id="UP000182769"/>
    </source>
</evidence>
<dbReference type="STRING" id="1137284.GCA_001418205_01087"/>
<dbReference type="InterPro" id="IPR011836">
    <property type="entry name" value="YhdP"/>
</dbReference>
<dbReference type="NCBIfam" id="TIGR02099">
    <property type="entry name" value="YhdP family protein"/>
    <property type="match status" value="1"/>
</dbReference>
<sequence length="1278" mass="140107">MRVFKATAIFTFWIVVTASVLMAGVVLLAKYSLPWLNAYQPQIERNLTQLTGMKVQVGQLLGELNGVNAELNVANISVSTADQEGAIQVDNLSLELDIPRTLLTFTPQFKNVSVSGVSVLLQEDGAGNIALRGVADSTKASGGTNVAMSRVLNYAAEQQQMTLSNVVININSPRFSDVTIAIPETYLLKQSSQTLLRTDVFVNDVERPIEVRAQMNTDLTNFLQQQVQASVVVPDMNVSLGWLESGALAKLAGLSVAGNYWLTYQPNKGVTVQAERSRLKLEFVDQAPLFMTSDWRLRANSNSINATVTNLAFNHDSRLYEGVDIKAEWEREDNRTFVIFNKMDAEIANRVALNFVPEDWLLAKILTGLSPRGEAQNASLRVWHDDGKLRYQYLSNLLDAQVDGYNGIPSVNHVYGLFSLTDSQGSVEFKNQQATLAFPTVYEDSWEIERARGEVSWQLHDNAFVVTGRDLFLERNGATIQGGFHLEQPLENTGVGDDWLAIDLNAQNVPEQDRMTFVPPNVLSNDLTQWLESALGDGVAEKVDLLLRTGLKKGDVPHLRLAIDAKLDQVAFADDWPAPKNVDGKVFVDDQQVSVDVKSAVFSGLPVQNIQITVPIHGDRAGWIDVKGQVQHDAGKVLAALAKTPLKDSVLEPFVDWQATGSVSGDFAVSVPIQGQKEDPDVALNLAFEGNSINLAQIALPVAIEKGALHFNSQQGIHNTRFKVQTLGGSTDLVLTSERTSSGSLIVDGVLNGGFDSTQLAKWRQAPTAILTRLQGASTYSANLAIGRTLPDQIDFNLSSDLKGVSLALPSPFTKRSDQPRQTNVKVKVLKGEVLVDVSSRDLIYTQLLVEGGELQGGNVSALKPLPSDVSLKKGMSFYGQFDRFDWQAWQPIVNDFSASTAAKTTENDQVSNIATELPTWVRAADILIDQLPIDENNQLNNVKLTYSRGQDGHPLSVTSDELNAALRQTDVGPELHIHYLNWRTGGQASEQAASEEEVGGIEPSIIPSIALRVDQIYIDNRPYGDWQGQVVNLGNSLRIDDISTSLPKGQFKGQIFWQGGAQPNVELTVKGQGENARELTKKFSSTPFLSSNRYQMDIALSWKDSLLKFDRKTLNGRIQFNVQDGNFNQVDQLPPFLKLLGIFNVDALAKRLTFDFSDLYESGTPFDRFSSSLFITNGVLKTAEPVRIESPSAEITLQGSADLVNETLNERLTATVPISSSLPVAGLLLATPQIAGLLYITDKLIGDQLSKVTSIQYEIEGSFSNPKVTPVPYSPIR</sequence>